<organism evidence="1 2">
    <name type="scientific">Weizmannia acidilactici</name>
    <dbReference type="NCBI Taxonomy" id="2607726"/>
    <lineage>
        <taxon>Bacteria</taxon>
        <taxon>Bacillati</taxon>
        <taxon>Bacillota</taxon>
        <taxon>Bacilli</taxon>
        <taxon>Bacillales</taxon>
        <taxon>Bacillaceae</taxon>
        <taxon>Heyndrickxia</taxon>
    </lineage>
</organism>
<dbReference type="Proteomes" id="UP000391919">
    <property type="component" value="Unassembled WGS sequence"/>
</dbReference>
<keyword evidence="2" id="KW-1185">Reference proteome</keyword>
<reference evidence="1 2" key="1">
    <citation type="submission" date="2019-09" db="EMBL/GenBank/DDBJ databases">
        <title>Draft genome sequence of Bacillus sp. JC-7.</title>
        <authorList>
            <person name="Tanaka N."/>
            <person name="Shiwa Y."/>
            <person name="Fujita N."/>
            <person name="Tanasupawat S."/>
        </authorList>
    </citation>
    <scope>NUCLEOTIDE SEQUENCE [LARGE SCALE GENOMIC DNA]</scope>
    <source>
        <strain evidence="1 2">JC-7</strain>
    </source>
</reference>
<name>A0A5J4J8Q5_9BACI</name>
<protein>
    <submittedName>
        <fullName evidence="1">Uncharacterized protein</fullName>
    </submittedName>
</protein>
<sequence length="57" mass="6420">MWRNKTSMIVLLATKKGPSPRYRISFFTENVKQGGISAEASPFPGQDGSIYHFQMVN</sequence>
<comment type="caution">
    <text evidence="1">The sequence shown here is derived from an EMBL/GenBank/DDBJ whole genome shotgun (WGS) entry which is preliminary data.</text>
</comment>
<gene>
    <name evidence="1" type="ORF">BpJC7_25550</name>
</gene>
<proteinExistence type="predicted"/>
<accession>A0A5J4J8Q5</accession>
<evidence type="ECO:0000313" key="2">
    <source>
        <dbReference type="Proteomes" id="UP000391919"/>
    </source>
</evidence>
<dbReference type="EMBL" id="BKZQ01000041">
    <property type="protein sequence ID" value="GER71252.1"/>
    <property type="molecule type" value="Genomic_DNA"/>
</dbReference>
<evidence type="ECO:0000313" key="1">
    <source>
        <dbReference type="EMBL" id="GER71252.1"/>
    </source>
</evidence>
<dbReference type="AlphaFoldDB" id="A0A5J4J8Q5"/>